<evidence type="ECO:0000313" key="2">
    <source>
        <dbReference type="Proteomes" id="UP000037035"/>
    </source>
</evidence>
<sequence>KATNSWWMNSPRAEMFSSLQNSFMVHLGRFLDNPTMGFACGIVRTKGASIFSGYYRKGLQSFKLGDCITMVSDCRTVPMRVMALFLGIDNKTIDLFVDAHFIGGMT</sequence>
<dbReference type="Proteomes" id="UP000037035">
    <property type="component" value="Unassembled WGS sequence"/>
</dbReference>
<accession>A0A0L6VRD7</accession>
<dbReference type="AlphaFoldDB" id="A0A0L6VRD7"/>
<keyword evidence="2" id="KW-1185">Reference proteome</keyword>
<dbReference type="Gene3D" id="2.30.30.750">
    <property type="match status" value="1"/>
</dbReference>
<gene>
    <name evidence="1" type="ORF">VP01_11751g1</name>
</gene>
<dbReference type="InterPro" id="IPR047008">
    <property type="entry name" value="XRN1_SH3_sf"/>
</dbReference>
<proteinExistence type="predicted"/>
<protein>
    <submittedName>
        <fullName evidence="1">Uncharacterized protein</fullName>
    </submittedName>
</protein>
<reference evidence="1 2" key="1">
    <citation type="submission" date="2015-08" db="EMBL/GenBank/DDBJ databases">
        <title>Next Generation Sequencing and Analysis of the Genome of Puccinia sorghi L Schw, the Causal Agent of Maize Common Rust.</title>
        <authorList>
            <person name="Rochi L."/>
            <person name="Burguener G."/>
            <person name="Darino M."/>
            <person name="Turjanski A."/>
            <person name="Kreff E."/>
            <person name="Dieguez M.J."/>
            <person name="Sacco F."/>
        </authorList>
    </citation>
    <scope>NUCLEOTIDE SEQUENCE [LARGE SCALE GENOMIC DNA]</scope>
    <source>
        <strain evidence="1 2">RO10H11247</strain>
    </source>
</reference>
<feature type="non-terminal residue" evidence="1">
    <location>
        <position position="1"/>
    </location>
</feature>
<organism evidence="1 2">
    <name type="scientific">Puccinia sorghi</name>
    <dbReference type="NCBI Taxonomy" id="27349"/>
    <lineage>
        <taxon>Eukaryota</taxon>
        <taxon>Fungi</taxon>
        <taxon>Dikarya</taxon>
        <taxon>Basidiomycota</taxon>
        <taxon>Pucciniomycotina</taxon>
        <taxon>Pucciniomycetes</taxon>
        <taxon>Pucciniales</taxon>
        <taxon>Pucciniaceae</taxon>
        <taxon>Puccinia</taxon>
    </lineage>
</organism>
<dbReference type="VEuPathDB" id="FungiDB:VP01_11751g1"/>
<comment type="caution">
    <text evidence="1">The sequence shown here is derived from an EMBL/GenBank/DDBJ whole genome shotgun (WGS) entry which is preliminary data.</text>
</comment>
<name>A0A0L6VRD7_9BASI</name>
<dbReference type="EMBL" id="LAVV01001945">
    <property type="protein sequence ID" value="KNZ63197.1"/>
    <property type="molecule type" value="Genomic_DNA"/>
</dbReference>
<evidence type="ECO:0000313" key="1">
    <source>
        <dbReference type="EMBL" id="KNZ63197.1"/>
    </source>
</evidence>